<dbReference type="OrthoDB" id="9805535at2"/>
<gene>
    <name evidence="2" type="ORF">SMC7_01845</name>
</gene>
<dbReference type="SUPFAM" id="SSF52540">
    <property type="entry name" value="P-loop containing nucleoside triphosphate hydrolases"/>
    <property type="match status" value="1"/>
</dbReference>
<dbReference type="PANTHER" id="PTHR34301">
    <property type="entry name" value="DNA-BINDING PROTEIN-RELATED"/>
    <property type="match status" value="1"/>
</dbReference>
<keyword evidence="3" id="KW-1185">Reference proteome</keyword>
<dbReference type="Proteomes" id="UP000266328">
    <property type="component" value="Unassembled WGS sequence"/>
</dbReference>
<proteinExistence type="predicted"/>
<protein>
    <submittedName>
        <fullName evidence="2">ATP-binding protein</fullName>
    </submittedName>
</protein>
<sequence length="386" mass="43132">MEESTMKRSATVSNPFTTSVAGGSDFCDRRQELAELERLVQDGQSIVLSSPRRYGKTSLALHLQARLREQGFLTVYVDFFSVLSEQDFVTKLAKAVVAGIGRGASPGNFRSRLANLFRSFTVTFEARPEGIVVSTALAPGTSPATGLDDVMEDLFSYVEKNHRKACCVFDEFQEIATLPESKRIEGTLRSHVQMHKSISFVYVGSRRQLLMDMFGKNRPFYGSSGFMTLNSISSDDFVPYIVQKFSESGKTCSPDIASLIYDHVAGYPSYVRRLAAFAWGMTETLCTKDIVEASWNALLDDTTALFEATWTGLSPIERRALTSIAVEPTSQPSAYEYLQRYHVPASSMQKAIEALKMLDLVEYDKEWHLVDPVMTAWIKDTRSNTI</sequence>
<comment type="caution">
    <text evidence="2">The sequence shown here is derived from an EMBL/GenBank/DDBJ whole genome shotgun (WGS) entry which is preliminary data.</text>
</comment>
<dbReference type="PANTHER" id="PTHR34301:SF8">
    <property type="entry name" value="ATPASE DOMAIN-CONTAINING PROTEIN"/>
    <property type="match status" value="1"/>
</dbReference>
<evidence type="ECO:0000313" key="2">
    <source>
        <dbReference type="EMBL" id="RIE06528.1"/>
    </source>
</evidence>
<reference evidence="2 3" key="1">
    <citation type="submission" date="2018-09" db="EMBL/GenBank/DDBJ databases">
        <title>Discovery and Ecogenomic Context for Candidatus Cryosericales, a Global Caldiserica Order Active in Thawing Permafrost.</title>
        <authorList>
            <person name="Martinez M.A."/>
            <person name="Woodcroft B.J."/>
            <person name="Ignacio Espinoza J.C."/>
            <person name="Zayed A."/>
            <person name="Singleton C.M."/>
            <person name="Boyd J."/>
            <person name="Li Y.-F."/>
            <person name="Purvine S."/>
            <person name="Maughan H."/>
            <person name="Hodgkins S.B."/>
            <person name="Anderson D."/>
            <person name="Sederholm M."/>
            <person name="Temperton B."/>
            <person name="Saleska S.R."/>
            <person name="Tyson G.W."/>
            <person name="Rich V.I."/>
        </authorList>
    </citation>
    <scope>NUCLEOTIDE SEQUENCE [LARGE SCALE GENOMIC DNA]</scope>
    <source>
        <strain evidence="2 3">SMC7</strain>
    </source>
</reference>
<name>A0A398D193_9BACT</name>
<dbReference type="Gene3D" id="3.40.50.300">
    <property type="entry name" value="P-loop containing nucleotide triphosphate hydrolases"/>
    <property type="match status" value="1"/>
</dbReference>
<dbReference type="AlphaFoldDB" id="A0A398D193"/>
<dbReference type="GO" id="GO:0005524">
    <property type="term" value="F:ATP binding"/>
    <property type="evidence" value="ECO:0007669"/>
    <property type="project" value="UniProtKB-KW"/>
</dbReference>
<evidence type="ECO:0000313" key="3">
    <source>
        <dbReference type="Proteomes" id="UP000266328"/>
    </source>
</evidence>
<evidence type="ECO:0000259" key="1">
    <source>
        <dbReference type="Pfam" id="PF01637"/>
    </source>
</evidence>
<keyword evidence="2" id="KW-0547">Nucleotide-binding</keyword>
<feature type="domain" description="ATPase" evidence="1">
    <location>
        <begin position="26"/>
        <end position="272"/>
    </location>
</feature>
<dbReference type="Pfam" id="PF01637">
    <property type="entry name" value="ATPase_2"/>
    <property type="match status" value="1"/>
</dbReference>
<dbReference type="InterPro" id="IPR011579">
    <property type="entry name" value="ATPase_dom"/>
</dbReference>
<organism evidence="2 3">
    <name type="scientific">Candidatus Cryosericum terrychapinii</name>
    <dbReference type="NCBI Taxonomy" id="2290919"/>
    <lineage>
        <taxon>Bacteria</taxon>
        <taxon>Pseudomonadati</taxon>
        <taxon>Caldisericota/Cryosericota group</taxon>
        <taxon>Candidatus Cryosericota</taxon>
        <taxon>Candidatus Cryosericia</taxon>
        <taxon>Candidatus Cryosericales</taxon>
        <taxon>Candidatus Cryosericaceae</taxon>
        <taxon>Candidatus Cryosericum</taxon>
    </lineage>
</organism>
<keyword evidence="2" id="KW-0067">ATP-binding</keyword>
<dbReference type="InterPro" id="IPR027417">
    <property type="entry name" value="P-loop_NTPase"/>
</dbReference>
<dbReference type="EMBL" id="QXIS01000008">
    <property type="protein sequence ID" value="RIE06528.1"/>
    <property type="molecule type" value="Genomic_DNA"/>
</dbReference>
<accession>A0A398D193</accession>